<dbReference type="InterPro" id="IPR039426">
    <property type="entry name" value="TonB-dep_rcpt-like"/>
</dbReference>
<feature type="region of interest" description="Disordered" evidence="12">
    <location>
        <begin position="304"/>
        <end position="326"/>
    </location>
</feature>
<evidence type="ECO:0000256" key="4">
    <source>
        <dbReference type="ARBA" id="ARBA00022452"/>
    </source>
</evidence>
<proteinExistence type="inferred from homology"/>
<evidence type="ECO:0000313" key="17">
    <source>
        <dbReference type="Proteomes" id="UP000516412"/>
    </source>
</evidence>
<keyword evidence="7 10" id="KW-0472">Membrane</keyword>
<keyword evidence="8 16" id="KW-0675">Receptor</keyword>
<evidence type="ECO:0000256" key="6">
    <source>
        <dbReference type="ARBA" id="ARBA00023077"/>
    </source>
</evidence>
<dbReference type="PANTHER" id="PTHR30069">
    <property type="entry name" value="TONB-DEPENDENT OUTER MEMBRANE RECEPTOR"/>
    <property type="match status" value="1"/>
</dbReference>
<dbReference type="Gene3D" id="2.170.130.10">
    <property type="entry name" value="TonB-dependent receptor, plug domain"/>
    <property type="match status" value="1"/>
</dbReference>
<evidence type="ECO:0000256" key="7">
    <source>
        <dbReference type="ARBA" id="ARBA00023136"/>
    </source>
</evidence>
<evidence type="ECO:0000256" key="11">
    <source>
        <dbReference type="RuleBase" id="RU003357"/>
    </source>
</evidence>
<sequence>MQLCAPKSFRLSVLALALASGFAYADTEQAELNTVRVVGTAVPTRISRAQLDKEVATDLKQVMKDQIGINVGAGNGVAQYYSIRGQGEDNINLDVDNTSQSNKIFHHQSRFQLDPASVKTISVEKGTGSASAGIGATGGTVKVTTVDAKDLLLDGKPFGFKLGSTVSSNKGWSGNAAAYMYQNGFDALAAVNYLHNDDYKDGSGLKNTGSKLKQRSYLAKLGYDFNENHGIRLSYRQEDQKGSRTDKAEFMNINNFVSTGNGSQSKYKGFEGTEQKEETFNLAYRGRDVGFLSKIDANIFQIKTDDYKPPKGAPNDNEKSSRLELSQSKASGANLNLASELWNRHTLKYGVNYRRESSRPSDKSAWLNILGLYDRQDEKKTDYGMYIEGIWDWAPVTLTTGLRYDHFKFDSANRQSVSGGQFNPSAGVIWDVTPTFSLLGTLNQASRSPRLNEVLLANERAGAAADVDAGLKAETARRAEVGFRWRNDNFSVAGSLFQQNIKDVIAYQWAGISNSTGTINSRGRIFNGGRLKNHGYELDAVYRNGGLTARAGVSYVKPKIGGTLYDGSKLIDADNYESSFYFWNTGRQWLTSLAYRFAHPNLEIGWRGRYAQRVAYTSGSRAPYNKGHKAGYGVHDIFANWKPTGKDNLNINAGINNIGDKKYRSHGQRFSNDPTRISFYERGREYVLGVNYRF</sequence>
<dbReference type="Pfam" id="PF07715">
    <property type="entry name" value="Plug"/>
    <property type="match status" value="1"/>
</dbReference>
<dbReference type="CDD" id="cd01347">
    <property type="entry name" value="ligand_gated_channel"/>
    <property type="match status" value="1"/>
</dbReference>
<dbReference type="GO" id="GO:0015344">
    <property type="term" value="F:siderophore uptake transmembrane transporter activity"/>
    <property type="evidence" value="ECO:0007669"/>
    <property type="project" value="TreeGrafter"/>
</dbReference>
<dbReference type="RefSeq" id="WP_187000194.1">
    <property type="nucleotide sequence ID" value="NZ_CP060414.2"/>
</dbReference>
<evidence type="ECO:0000256" key="12">
    <source>
        <dbReference type="SAM" id="MobiDB-lite"/>
    </source>
</evidence>
<evidence type="ECO:0000256" key="3">
    <source>
        <dbReference type="ARBA" id="ARBA00022448"/>
    </source>
</evidence>
<dbReference type="InterPro" id="IPR000531">
    <property type="entry name" value="Beta-barrel_TonB"/>
</dbReference>
<keyword evidence="9 10" id="KW-0998">Cell outer membrane</keyword>
<evidence type="ECO:0000259" key="14">
    <source>
        <dbReference type="Pfam" id="PF00593"/>
    </source>
</evidence>
<keyword evidence="6 11" id="KW-0798">TonB box</keyword>
<keyword evidence="4 10" id="KW-1134">Transmembrane beta strand</keyword>
<dbReference type="PANTHER" id="PTHR30069:SF41">
    <property type="entry name" value="HEME_HEMOPEXIN UTILIZATION PROTEIN C"/>
    <property type="match status" value="1"/>
</dbReference>
<feature type="signal peptide" evidence="13">
    <location>
        <begin position="1"/>
        <end position="25"/>
    </location>
</feature>
<dbReference type="Proteomes" id="UP000516412">
    <property type="component" value="Chromosome"/>
</dbReference>
<keyword evidence="17" id="KW-1185">Reference proteome</keyword>
<keyword evidence="3 10" id="KW-0813">Transport</keyword>
<dbReference type="GO" id="GO:0009279">
    <property type="term" value="C:cell outer membrane"/>
    <property type="evidence" value="ECO:0007669"/>
    <property type="project" value="UniProtKB-SubCell"/>
</dbReference>
<dbReference type="AlphaFoldDB" id="A0A7H1MF63"/>
<dbReference type="InterPro" id="IPR012910">
    <property type="entry name" value="Plug_dom"/>
</dbReference>
<feature type="domain" description="TonB-dependent receptor plug" evidence="15">
    <location>
        <begin position="44"/>
        <end position="140"/>
    </location>
</feature>
<dbReference type="Pfam" id="PF00593">
    <property type="entry name" value="TonB_dep_Rec_b-barrel"/>
    <property type="match status" value="1"/>
</dbReference>
<evidence type="ECO:0000256" key="1">
    <source>
        <dbReference type="ARBA" id="ARBA00004571"/>
    </source>
</evidence>
<evidence type="ECO:0000256" key="13">
    <source>
        <dbReference type="SAM" id="SignalP"/>
    </source>
</evidence>
<dbReference type="InterPro" id="IPR036942">
    <property type="entry name" value="Beta-barrel_TonB_sf"/>
</dbReference>
<evidence type="ECO:0000259" key="15">
    <source>
        <dbReference type="Pfam" id="PF07715"/>
    </source>
</evidence>
<name>A0A7H1MF63_9NEIS</name>
<dbReference type="KEGG" id="nmus:H7A79_1920"/>
<dbReference type="PROSITE" id="PS52016">
    <property type="entry name" value="TONB_DEPENDENT_REC_3"/>
    <property type="match status" value="1"/>
</dbReference>
<comment type="similarity">
    <text evidence="2 10 11">Belongs to the TonB-dependent receptor family.</text>
</comment>
<dbReference type="SUPFAM" id="SSF56935">
    <property type="entry name" value="Porins"/>
    <property type="match status" value="1"/>
</dbReference>
<dbReference type="Gene3D" id="2.40.170.20">
    <property type="entry name" value="TonB-dependent receptor, beta-barrel domain"/>
    <property type="match status" value="1"/>
</dbReference>
<evidence type="ECO:0000313" key="16">
    <source>
        <dbReference type="EMBL" id="QNT60278.1"/>
    </source>
</evidence>
<evidence type="ECO:0000256" key="2">
    <source>
        <dbReference type="ARBA" id="ARBA00009810"/>
    </source>
</evidence>
<evidence type="ECO:0000256" key="9">
    <source>
        <dbReference type="ARBA" id="ARBA00023237"/>
    </source>
</evidence>
<keyword evidence="13" id="KW-0732">Signal</keyword>
<dbReference type="InterPro" id="IPR037066">
    <property type="entry name" value="Plug_dom_sf"/>
</dbReference>
<evidence type="ECO:0000256" key="10">
    <source>
        <dbReference type="PROSITE-ProRule" id="PRU01360"/>
    </source>
</evidence>
<gene>
    <name evidence="16" type="ORF">H7A79_1920</name>
</gene>
<keyword evidence="5 10" id="KW-0812">Transmembrane</keyword>
<feature type="chain" id="PRO_5029014561" evidence="13">
    <location>
        <begin position="26"/>
        <end position="694"/>
    </location>
</feature>
<dbReference type="EMBL" id="CP060414">
    <property type="protein sequence ID" value="QNT60278.1"/>
    <property type="molecule type" value="Genomic_DNA"/>
</dbReference>
<organism evidence="16 17">
    <name type="scientific">Neisseria musculi</name>
    <dbReference type="NCBI Taxonomy" id="1815583"/>
    <lineage>
        <taxon>Bacteria</taxon>
        <taxon>Pseudomonadati</taxon>
        <taxon>Pseudomonadota</taxon>
        <taxon>Betaproteobacteria</taxon>
        <taxon>Neisseriales</taxon>
        <taxon>Neisseriaceae</taxon>
        <taxon>Neisseria</taxon>
    </lineage>
</organism>
<comment type="subcellular location">
    <subcellularLocation>
        <location evidence="1 10">Cell outer membrane</location>
        <topology evidence="1 10">Multi-pass membrane protein</topology>
    </subcellularLocation>
</comment>
<evidence type="ECO:0000256" key="8">
    <source>
        <dbReference type="ARBA" id="ARBA00023170"/>
    </source>
</evidence>
<feature type="domain" description="TonB-dependent receptor-like beta-barrel" evidence="14">
    <location>
        <begin position="222"/>
        <end position="658"/>
    </location>
</feature>
<accession>A0A7H1MF63</accession>
<dbReference type="GO" id="GO:0044718">
    <property type="term" value="P:siderophore transmembrane transport"/>
    <property type="evidence" value="ECO:0007669"/>
    <property type="project" value="TreeGrafter"/>
</dbReference>
<evidence type="ECO:0000256" key="5">
    <source>
        <dbReference type="ARBA" id="ARBA00022692"/>
    </source>
</evidence>
<protein>
    <submittedName>
        <fullName evidence="16">TonB dependent receptor family protein</fullName>
    </submittedName>
</protein>
<reference evidence="16" key="1">
    <citation type="submission" date="2024-06" db="EMBL/GenBank/DDBJ databases">
        <title>Complete Genome Sequence of mouse commensal type strain Neisseria musculi.</title>
        <authorList>
            <person name="Thapa E."/>
            <person name="Aluvathingal J."/>
            <person name="Nadendla S."/>
            <person name="Mehta A."/>
            <person name="Tettelin H."/>
            <person name="Weyand N.J."/>
        </authorList>
    </citation>
    <scope>NUCLEOTIDE SEQUENCE</scope>
    <source>
        <strain evidence="16">NW831</strain>
    </source>
</reference>